<dbReference type="STRING" id="1855912.LuPra_03263"/>
<protein>
    <submittedName>
        <fullName evidence="4">Macrolide-specific efflux protein MacA</fullName>
    </submittedName>
</protein>
<evidence type="ECO:0000313" key="5">
    <source>
        <dbReference type="Proteomes" id="UP000076079"/>
    </source>
</evidence>
<accession>A0A143PN55</accession>
<dbReference type="NCBIfam" id="TIGR01730">
    <property type="entry name" value="RND_mfp"/>
    <property type="match status" value="1"/>
</dbReference>
<dbReference type="GO" id="GO:0015562">
    <property type="term" value="F:efflux transmembrane transporter activity"/>
    <property type="evidence" value="ECO:0007669"/>
    <property type="project" value="TreeGrafter"/>
</dbReference>
<dbReference type="InterPro" id="IPR058792">
    <property type="entry name" value="Beta-barrel_RND_2"/>
</dbReference>
<dbReference type="PANTHER" id="PTHR30469">
    <property type="entry name" value="MULTIDRUG RESISTANCE PROTEIN MDTA"/>
    <property type="match status" value="1"/>
</dbReference>
<feature type="domain" description="CusB-like beta-barrel" evidence="2">
    <location>
        <begin position="253"/>
        <end position="322"/>
    </location>
</feature>
<evidence type="ECO:0000259" key="3">
    <source>
        <dbReference type="Pfam" id="PF25989"/>
    </source>
</evidence>
<feature type="domain" description="YknX-like C-terminal permuted SH3-like" evidence="3">
    <location>
        <begin position="331"/>
        <end position="398"/>
    </location>
</feature>
<reference evidence="4 5" key="1">
    <citation type="journal article" date="2016" name="Genome Announc.">
        <title>First Complete Genome Sequence of a Subdivision 6 Acidobacterium Strain.</title>
        <authorList>
            <person name="Huang S."/>
            <person name="Vieira S."/>
            <person name="Bunk B."/>
            <person name="Riedel T."/>
            <person name="Sproer C."/>
            <person name="Overmann J."/>
        </authorList>
    </citation>
    <scope>NUCLEOTIDE SEQUENCE [LARGE SCALE GENOMIC DNA]</scope>
    <source>
        <strain evidence="5">DSM 100886 HEG_-6_39</strain>
    </source>
</reference>
<keyword evidence="5" id="KW-1185">Reference proteome</keyword>
<dbReference type="KEGG" id="abac:LuPra_03263"/>
<dbReference type="Pfam" id="PF25989">
    <property type="entry name" value="YknX_C"/>
    <property type="match status" value="1"/>
</dbReference>
<dbReference type="Gene3D" id="2.40.50.100">
    <property type="match status" value="1"/>
</dbReference>
<reference evidence="5" key="2">
    <citation type="submission" date="2016-04" db="EMBL/GenBank/DDBJ databases">
        <title>First Complete Genome Sequence of a Subdivision 6 Acidobacterium.</title>
        <authorList>
            <person name="Huang S."/>
            <person name="Vieira S."/>
            <person name="Bunk B."/>
            <person name="Riedel T."/>
            <person name="Sproeer C."/>
            <person name="Overmann J."/>
        </authorList>
    </citation>
    <scope>NUCLEOTIDE SEQUENCE [LARGE SCALE GENOMIC DNA]</scope>
    <source>
        <strain evidence="5">DSM 100886 HEG_-6_39</strain>
    </source>
</reference>
<dbReference type="Pfam" id="PF25954">
    <property type="entry name" value="Beta-barrel_RND_2"/>
    <property type="match status" value="1"/>
</dbReference>
<dbReference type="RefSeq" id="WP_157899271.1">
    <property type="nucleotide sequence ID" value="NZ_CP015136.1"/>
</dbReference>
<evidence type="ECO:0000256" key="1">
    <source>
        <dbReference type="ARBA" id="ARBA00009477"/>
    </source>
</evidence>
<dbReference type="AlphaFoldDB" id="A0A143PN55"/>
<proteinExistence type="inferred from homology"/>
<dbReference type="InterPro" id="IPR058637">
    <property type="entry name" value="YknX-like_C"/>
</dbReference>
<name>A0A143PN55_LUTPR</name>
<dbReference type="EMBL" id="CP015136">
    <property type="protein sequence ID" value="AMY10035.1"/>
    <property type="molecule type" value="Genomic_DNA"/>
</dbReference>
<dbReference type="OrthoDB" id="7422354at2"/>
<dbReference type="Gene3D" id="2.40.30.170">
    <property type="match status" value="1"/>
</dbReference>
<organism evidence="4 5">
    <name type="scientific">Luteitalea pratensis</name>
    <dbReference type="NCBI Taxonomy" id="1855912"/>
    <lineage>
        <taxon>Bacteria</taxon>
        <taxon>Pseudomonadati</taxon>
        <taxon>Acidobacteriota</taxon>
        <taxon>Vicinamibacteria</taxon>
        <taxon>Vicinamibacterales</taxon>
        <taxon>Vicinamibacteraceae</taxon>
        <taxon>Luteitalea</taxon>
    </lineage>
</organism>
<dbReference type="Gene3D" id="2.40.420.20">
    <property type="match status" value="1"/>
</dbReference>
<sequence>MATLGVALALIVAGCGGEASSGGAKEGGSKAGGKAGEPLSVRVQAAREAALVRAVTVTGTLAAEDQVAMGFKVAGRIQTINVDLGSRVAPGQTIARLAPVDFQLRVQQAEAALQQARARLGLDPAGQGEQVDPEKTPVVRQARAVLDEARLSHSRVQTFVERGISSKAELDSADAALKVADGRYQDAIEEVRNRQALLTQRKTELDQARQEMVDSILLAPFPGIIRERAVSPGQYVNAGAPIATLVRMHPLRLQADVPEREASNVKVGQEVKVRVEGDATVYPGRVVRVSPAIDEQSRSLRIEAQVGNQAATIRPGSFATGEIIVASSAPAIVVPTTAIVTFAGVEKVLTVADGKVVERRVELGRREGQSVEILKGLTTGERVIVEPGNLVDGETVRVTP</sequence>
<evidence type="ECO:0000313" key="4">
    <source>
        <dbReference type="EMBL" id="AMY10035.1"/>
    </source>
</evidence>
<gene>
    <name evidence="4" type="primary">macA_4</name>
    <name evidence="4" type="ORF">LuPra_03263</name>
</gene>
<evidence type="ECO:0000259" key="2">
    <source>
        <dbReference type="Pfam" id="PF25954"/>
    </source>
</evidence>
<dbReference type="Proteomes" id="UP000076079">
    <property type="component" value="Chromosome"/>
</dbReference>
<dbReference type="GO" id="GO:1990281">
    <property type="term" value="C:efflux pump complex"/>
    <property type="evidence" value="ECO:0007669"/>
    <property type="project" value="TreeGrafter"/>
</dbReference>
<comment type="similarity">
    <text evidence="1">Belongs to the membrane fusion protein (MFP) (TC 8.A.1) family.</text>
</comment>
<dbReference type="InterPro" id="IPR006143">
    <property type="entry name" value="RND_pump_MFP"/>
</dbReference>
<dbReference type="SUPFAM" id="SSF111369">
    <property type="entry name" value="HlyD-like secretion proteins"/>
    <property type="match status" value="2"/>
</dbReference>
<dbReference type="Gene3D" id="1.10.287.470">
    <property type="entry name" value="Helix hairpin bin"/>
    <property type="match status" value="1"/>
</dbReference>